<keyword evidence="13" id="KW-0735">Signal-anchor</keyword>
<dbReference type="Gene3D" id="1.25.50.20">
    <property type="match status" value="1"/>
</dbReference>
<dbReference type="EMBL" id="KQ971311">
    <property type="protein sequence ID" value="EEZ99360.2"/>
    <property type="molecule type" value="Genomic_DNA"/>
</dbReference>
<feature type="transmembrane region" description="Helical" evidence="23">
    <location>
        <begin position="30"/>
        <end position="52"/>
    </location>
</feature>
<dbReference type="Gene3D" id="1.10.390.10">
    <property type="entry name" value="Neutral Protease Domain 2"/>
    <property type="match status" value="1"/>
</dbReference>
<comment type="subcellular location">
    <subcellularLocation>
        <location evidence="3">Cell membrane</location>
        <topology evidence="3">Lipid-anchor</topology>
        <topology evidence="3">GPI-anchor</topology>
    </subcellularLocation>
    <subcellularLocation>
        <location evidence="2">Membrane</location>
        <topology evidence="2">Single-pass type II membrane protein</topology>
    </subcellularLocation>
</comment>
<evidence type="ECO:0000256" key="7">
    <source>
        <dbReference type="ARBA" id="ARBA00022670"/>
    </source>
</evidence>
<dbReference type="Pfam" id="PF01433">
    <property type="entry name" value="Peptidase_M1"/>
    <property type="match status" value="1"/>
</dbReference>
<feature type="active site" description="Proton acceptor" evidence="20">
    <location>
        <position position="402"/>
    </location>
</feature>
<evidence type="ECO:0000256" key="5">
    <source>
        <dbReference type="ARBA" id="ARBA00022475"/>
    </source>
</evidence>
<evidence type="ECO:0000256" key="23">
    <source>
        <dbReference type="RuleBase" id="RU364040"/>
    </source>
</evidence>
<evidence type="ECO:0000259" key="24">
    <source>
        <dbReference type="Pfam" id="PF01433"/>
    </source>
</evidence>
<evidence type="ECO:0000256" key="9">
    <source>
        <dbReference type="ARBA" id="ARBA00022723"/>
    </source>
</evidence>
<evidence type="ECO:0000256" key="14">
    <source>
        <dbReference type="ARBA" id="ARBA00022989"/>
    </source>
</evidence>
<keyword evidence="9 21" id="KW-0479">Metal-binding</keyword>
<gene>
    <name evidence="27" type="primary">AUGUSTUS-3.0.2_04952</name>
    <name evidence="27" type="ORF">TcasGA2_TC004952</name>
</gene>
<feature type="domain" description="Aminopeptidase N-like N-terminal" evidence="26">
    <location>
        <begin position="110"/>
        <end position="299"/>
    </location>
</feature>
<dbReference type="InterPro" id="IPR045357">
    <property type="entry name" value="Aminopeptidase_N-like_N"/>
</dbReference>
<evidence type="ECO:0000256" key="21">
    <source>
        <dbReference type="PIRSR" id="PIRSR634016-3"/>
    </source>
</evidence>
<evidence type="ECO:0000256" key="6">
    <source>
        <dbReference type="ARBA" id="ARBA00022622"/>
    </source>
</evidence>
<dbReference type="CDD" id="cd09601">
    <property type="entry name" value="M1_APN-Q_like"/>
    <property type="match status" value="1"/>
</dbReference>
<feature type="binding site" evidence="21">
    <location>
        <position position="424"/>
    </location>
    <ligand>
        <name>Zn(2+)</name>
        <dbReference type="ChEBI" id="CHEBI:29105"/>
        <note>catalytic</note>
    </ligand>
</feature>
<dbReference type="PRINTS" id="PR00756">
    <property type="entry name" value="ALADIPTASE"/>
</dbReference>
<dbReference type="GO" id="GO:0070006">
    <property type="term" value="F:metalloaminopeptidase activity"/>
    <property type="evidence" value="ECO:0000318"/>
    <property type="project" value="GO_Central"/>
</dbReference>
<evidence type="ECO:0000256" key="16">
    <source>
        <dbReference type="ARBA" id="ARBA00023136"/>
    </source>
</evidence>
<evidence type="ECO:0000259" key="26">
    <source>
        <dbReference type="Pfam" id="PF17900"/>
    </source>
</evidence>
<keyword evidence="28" id="KW-1185">Reference proteome</keyword>
<evidence type="ECO:0000256" key="15">
    <source>
        <dbReference type="ARBA" id="ARBA00023049"/>
    </source>
</evidence>
<feature type="binding site" evidence="21">
    <location>
        <position position="401"/>
    </location>
    <ligand>
        <name>Zn(2+)</name>
        <dbReference type="ChEBI" id="CHEBI:29105"/>
        <note>catalytic</note>
    </ligand>
</feature>
<evidence type="ECO:0000259" key="25">
    <source>
        <dbReference type="Pfam" id="PF11838"/>
    </source>
</evidence>
<dbReference type="InterPro" id="IPR034016">
    <property type="entry name" value="M1_APN-typ"/>
</dbReference>
<organism evidence="27 28">
    <name type="scientific">Tribolium castaneum</name>
    <name type="common">Red flour beetle</name>
    <dbReference type="NCBI Taxonomy" id="7070"/>
    <lineage>
        <taxon>Eukaryota</taxon>
        <taxon>Metazoa</taxon>
        <taxon>Ecdysozoa</taxon>
        <taxon>Arthropoda</taxon>
        <taxon>Hexapoda</taxon>
        <taxon>Insecta</taxon>
        <taxon>Pterygota</taxon>
        <taxon>Neoptera</taxon>
        <taxon>Endopterygota</taxon>
        <taxon>Coleoptera</taxon>
        <taxon>Polyphaga</taxon>
        <taxon>Cucujiformia</taxon>
        <taxon>Tenebrionidae</taxon>
        <taxon>Tenebrionidae incertae sedis</taxon>
        <taxon>Tribolium</taxon>
    </lineage>
</organism>
<dbReference type="PANTHER" id="PTHR11533">
    <property type="entry name" value="PROTEASE M1 ZINC METALLOPROTEASE"/>
    <property type="match status" value="1"/>
</dbReference>
<keyword evidence="11 23" id="KW-0378">Hydrolase</keyword>
<evidence type="ECO:0000256" key="10">
    <source>
        <dbReference type="ARBA" id="ARBA00022729"/>
    </source>
</evidence>
<evidence type="ECO:0000256" key="13">
    <source>
        <dbReference type="ARBA" id="ARBA00022968"/>
    </source>
</evidence>
<keyword evidence="23 27" id="KW-0031">Aminopeptidase</keyword>
<keyword evidence="19" id="KW-0449">Lipoprotein</keyword>
<dbReference type="STRING" id="7070.D6WCY0"/>
<dbReference type="OMA" id="KWFIFNI"/>
<dbReference type="InterPro" id="IPR001930">
    <property type="entry name" value="Peptidase_M1"/>
</dbReference>
<keyword evidence="5" id="KW-1003">Cell membrane</keyword>
<feature type="domain" description="Peptidase M1 membrane alanine aminopeptidase" evidence="24">
    <location>
        <begin position="329"/>
        <end position="554"/>
    </location>
</feature>
<evidence type="ECO:0000256" key="22">
    <source>
        <dbReference type="PIRSR" id="PIRSR634016-4"/>
    </source>
</evidence>
<sequence>MTHAREDFAVMEATVTTFGKQRFVAVSKALALFIFILFVGCIIGTALLVYHLSSCQPISKFEETTLIVYDKHSDLEVTTTSEEVVTESVSTTTEEIKTEELDVRLPRSVKPHSYAIRLIPFIVEGNFTFHGEVTILINVTVTTFNVTLHADDLAIDRVNVYDFNNEILSIRQVTNETRRQFLIIHMNEPLKSGHQYYVSISFKGVLNDLLQGFYRSSYSVNNELRWIATTQFQATDARKAFPCFDEPALKARFQISLARLKNMTSISNMPKIGSPEPVKNLPDYFWDHYEESLPMSTYLIAFVISDFDCLKNGSFSVWARPSALSQTKYSLQIGPQILQFYENFFGIKYPLPKIDMIGLPDFSAGAMENWGLITYRESVLLYEEKVSSKASLQRIAHVIAHELAHQWFGNLVTPVWWSDLWLNEGFATYVECLGANAVNPHLKELDQFVINELHGALVLDALRTSHQISIKVNNPDEINDIFDRISYSKGASILRMMQHFLSMRVFQKGLNRYLKSRMYSNAEQDDLWHTLTLQSHEDKVLDQNVTIKEIMDTWTLQTGFPLVTAYRNYENDSVTFTQERFLVNDDDQRSKSVLWWIPITYTNPKNVLRSNWMRNEQILTIHELKQPKNHWLLVNVNQTGYYRVNYDPRNWNLIVQQLLKKNGHLVFDPKNRAQLLDDALHLASVGYLDYNIALNVTKYLKQEREYVPWKAALTSLDYLYQMFVRTAHFDKYKKYLLDLLNDFYHELGFNESENDQHLTSYNRLEINSRACRLGVRDCIINAVQQFESWRNSPDPDKRNLISENLREIVYCTAISVGGQEEWDFAWKRYLNANVENEKETLLMALGCSKEIWILSRFLEWSITENSGIRKHDSARVFAAVTSNPIGQQLAYRFLKTHWNRLRTYLGASSMSLSSIVRSCTTKFNSQIEVDDFKMFVDARENEFGVALRTARQSIEQGEANAKWMMRYSEKIVKWLSVNV</sequence>
<proteinExistence type="inferred from homology"/>
<evidence type="ECO:0000256" key="17">
    <source>
        <dbReference type="ARBA" id="ARBA00023157"/>
    </source>
</evidence>
<evidence type="ECO:0000256" key="8">
    <source>
        <dbReference type="ARBA" id="ARBA00022692"/>
    </source>
</evidence>
<evidence type="ECO:0000313" key="28">
    <source>
        <dbReference type="Proteomes" id="UP000007266"/>
    </source>
</evidence>
<feature type="domain" description="ERAP1-like C-terminal" evidence="25">
    <location>
        <begin position="631"/>
        <end position="956"/>
    </location>
</feature>
<comment type="similarity">
    <text evidence="4 23">Belongs to the peptidase M1 family.</text>
</comment>
<dbReference type="InterPro" id="IPR027268">
    <property type="entry name" value="Peptidase_M4/M1_CTD_sf"/>
</dbReference>
<evidence type="ECO:0000256" key="1">
    <source>
        <dbReference type="ARBA" id="ARBA00000098"/>
    </source>
</evidence>
<dbReference type="PANTHER" id="PTHR11533:SF294">
    <property type="entry name" value="THYROTROPIN-RELEASING HORMONE-DEGRADING ECTOENZYME"/>
    <property type="match status" value="1"/>
</dbReference>
<keyword evidence="7 23" id="KW-0645">Protease</keyword>
<evidence type="ECO:0000256" key="2">
    <source>
        <dbReference type="ARBA" id="ARBA00004606"/>
    </source>
</evidence>
<dbReference type="OrthoDB" id="510539at2759"/>
<dbReference type="KEGG" id="tca:657239"/>
<feature type="site" description="Transition state stabilizer" evidence="22">
    <location>
        <position position="487"/>
    </location>
</feature>
<keyword evidence="8 23" id="KW-0812">Transmembrane</keyword>
<keyword evidence="15 23" id="KW-0482">Metalloprotease</keyword>
<keyword evidence="18" id="KW-0325">Glycoprotein</keyword>
<dbReference type="SUPFAM" id="SSF55486">
    <property type="entry name" value="Metalloproteases ('zincins'), catalytic domain"/>
    <property type="match status" value="1"/>
</dbReference>
<dbReference type="FunFam" id="1.10.390.10:FF:000016">
    <property type="entry name" value="Glutamyl aminopeptidase"/>
    <property type="match status" value="1"/>
</dbReference>
<dbReference type="GO" id="GO:0005886">
    <property type="term" value="C:plasma membrane"/>
    <property type="evidence" value="ECO:0007669"/>
    <property type="project" value="UniProtKB-SubCell"/>
</dbReference>
<dbReference type="InterPro" id="IPR042097">
    <property type="entry name" value="Aminopeptidase_N-like_N_sf"/>
</dbReference>
<protein>
    <recommendedName>
        <fullName evidence="23">Aminopeptidase</fullName>
        <ecNumber evidence="23">3.4.11.-</ecNumber>
    </recommendedName>
</protein>
<name>D6WCY0_TRICA</name>
<reference evidence="27 28" key="1">
    <citation type="journal article" date="2008" name="Nature">
        <title>The genome of the model beetle and pest Tribolium castaneum.</title>
        <authorList>
            <consortium name="Tribolium Genome Sequencing Consortium"/>
            <person name="Richards S."/>
            <person name="Gibbs R.A."/>
            <person name="Weinstock G.M."/>
            <person name="Brown S.J."/>
            <person name="Denell R."/>
            <person name="Beeman R.W."/>
            <person name="Gibbs R."/>
            <person name="Beeman R.W."/>
            <person name="Brown S.J."/>
            <person name="Bucher G."/>
            <person name="Friedrich M."/>
            <person name="Grimmelikhuijzen C.J."/>
            <person name="Klingler M."/>
            <person name="Lorenzen M."/>
            <person name="Richards S."/>
            <person name="Roth S."/>
            <person name="Schroder R."/>
            <person name="Tautz D."/>
            <person name="Zdobnov E.M."/>
            <person name="Muzny D."/>
            <person name="Gibbs R.A."/>
            <person name="Weinstock G.M."/>
            <person name="Attaway T."/>
            <person name="Bell S."/>
            <person name="Buhay C.J."/>
            <person name="Chandrabose M.N."/>
            <person name="Chavez D."/>
            <person name="Clerk-Blankenburg K.P."/>
            <person name="Cree A."/>
            <person name="Dao M."/>
            <person name="Davis C."/>
            <person name="Chacko J."/>
            <person name="Dinh H."/>
            <person name="Dugan-Rocha S."/>
            <person name="Fowler G."/>
            <person name="Garner T.T."/>
            <person name="Garnes J."/>
            <person name="Gnirke A."/>
            <person name="Hawes A."/>
            <person name="Hernandez J."/>
            <person name="Hines S."/>
            <person name="Holder M."/>
            <person name="Hume J."/>
            <person name="Jhangiani S.N."/>
            <person name="Joshi V."/>
            <person name="Khan Z.M."/>
            <person name="Jackson L."/>
            <person name="Kovar C."/>
            <person name="Kowis A."/>
            <person name="Lee S."/>
            <person name="Lewis L.R."/>
            <person name="Margolis J."/>
            <person name="Morgan M."/>
            <person name="Nazareth L.V."/>
            <person name="Nguyen N."/>
            <person name="Okwuonu G."/>
            <person name="Parker D."/>
            <person name="Richards S."/>
            <person name="Ruiz S.J."/>
            <person name="Santibanez J."/>
            <person name="Savard J."/>
            <person name="Scherer S.E."/>
            <person name="Schneider B."/>
            <person name="Sodergren E."/>
            <person name="Tautz D."/>
            <person name="Vattahil S."/>
            <person name="Villasana D."/>
            <person name="White C.S."/>
            <person name="Wright R."/>
            <person name="Park Y."/>
            <person name="Beeman R.W."/>
            <person name="Lord J."/>
            <person name="Oppert B."/>
            <person name="Lorenzen M."/>
            <person name="Brown S."/>
            <person name="Wang L."/>
            <person name="Savard J."/>
            <person name="Tautz D."/>
            <person name="Richards S."/>
            <person name="Weinstock G."/>
            <person name="Gibbs R.A."/>
            <person name="Liu Y."/>
            <person name="Worley K."/>
            <person name="Weinstock G."/>
            <person name="Elsik C.G."/>
            <person name="Reese J.T."/>
            <person name="Elhaik E."/>
            <person name="Landan G."/>
            <person name="Graur D."/>
            <person name="Arensburger P."/>
            <person name="Atkinson P."/>
            <person name="Beeman R.W."/>
            <person name="Beidler J."/>
            <person name="Brown S.J."/>
            <person name="Demuth J.P."/>
            <person name="Drury D.W."/>
            <person name="Du Y.Z."/>
            <person name="Fujiwara H."/>
            <person name="Lorenzen M."/>
            <person name="Maselli V."/>
            <person name="Osanai M."/>
            <person name="Park Y."/>
            <person name="Robertson H.M."/>
            <person name="Tu Z."/>
            <person name="Wang J.J."/>
            <person name="Wang S."/>
            <person name="Richards S."/>
            <person name="Song H."/>
            <person name="Zhang L."/>
            <person name="Sodergren E."/>
            <person name="Werner D."/>
            <person name="Stanke M."/>
            <person name="Morgenstern B."/>
            <person name="Solovyev V."/>
            <person name="Kosarev P."/>
            <person name="Brown G."/>
            <person name="Chen H.C."/>
            <person name="Ermolaeva O."/>
            <person name="Hlavina W."/>
            <person name="Kapustin Y."/>
            <person name="Kiryutin B."/>
            <person name="Kitts P."/>
            <person name="Maglott D."/>
            <person name="Pruitt K."/>
            <person name="Sapojnikov V."/>
            <person name="Souvorov A."/>
            <person name="Mackey A.J."/>
            <person name="Waterhouse R.M."/>
            <person name="Wyder S."/>
            <person name="Zdobnov E.M."/>
            <person name="Zdobnov E.M."/>
            <person name="Wyder S."/>
            <person name="Kriventseva E.V."/>
            <person name="Kadowaki T."/>
            <person name="Bork P."/>
            <person name="Aranda M."/>
            <person name="Bao R."/>
            <person name="Beermann A."/>
            <person name="Berns N."/>
            <person name="Bolognesi R."/>
            <person name="Bonneton F."/>
            <person name="Bopp D."/>
            <person name="Brown S.J."/>
            <person name="Bucher G."/>
            <person name="Butts T."/>
            <person name="Chaumot A."/>
            <person name="Denell R.E."/>
            <person name="Ferrier D.E."/>
            <person name="Friedrich M."/>
            <person name="Gordon C.M."/>
            <person name="Jindra M."/>
            <person name="Klingler M."/>
            <person name="Lan Q."/>
            <person name="Lattorff H.M."/>
            <person name="Laudet V."/>
            <person name="von Levetsow C."/>
            <person name="Liu Z."/>
            <person name="Lutz R."/>
            <person name="Lynch J.A."/>
            <person name="da Fonseca R.N."/>
            <person name="Posnien N."/>
            <person name="Reuter R."/>
            <person name="Roth S."/>
            <person name="Savard J."/>
            <person name="Schinko J.B."/>
            <person name="Schmitt C."/>
            <person name="Schoppmeier M."/>
            <person name="Schroder R."/>
            <person name="Shippy T.D."/>
            <person name="Simonnet F."/>
            <person name="Marques-Souza H."/>
            <person name="Tautz D."/>
            <person name="Tomoyasu Y."/>
            <person name="Trauner J."/>
            <person name="Van der Zee M."/>
            <person name="Vervoort M."/>
            <person name="Wittkopp N."/>
            <person name="Wimmer E.A."/>
            <person name="Yang X."/>
            <person name="Jones A.K."/>
            <person name="Sattelle D.B."/>
            <person name="Ebert P.R."/>
            <person name="Nelson D."/>
            <person name="Scott J.G."/>
            <person name="Beeman R.W."/>
            <person name="Muthukrishnan S."/>
            <person name="Kramer K.J."/>
            <person name="Arakane Y."/>
            <person name="Beeman R.W."/>
            <person name="Zhu Q."/>
            <person name="Hogenkamp D."/>
            <person name="Dixit R."/>
            <person name="Oppert B."/>
            <person name="Jiang H."/>
            <person name="Zou Z."/>
            <person name="Marshall J."/>
            <person name="Elpidina E."/>
            <person name="Vinokurov K."/>
            <person name="Oppert C."/>
            <person name="Zou Z."/>
            <person name="Evans J."/>
            <person name="Lu Z."/>
            <person name="Zhao P."/>
            <person name="Sumathipala N."/>
            <person name="Altincicek B."/>
            <person name="Vilcinskas A."/>
            <person name="Williams M."/>
            <person name="Hultmark D."/>
            <person name="Hetru C."/>
            <person name="Jiang H."/>
            <person name="Grimmelikhuijzen C.J."/>
            <person name="Hauser F."/>
            <person name="Cazzamali G."/>
            <person name="Williamson M."/>
            <person name="Park Y."/>
            <person name="Li B."/>
            <person name="Tanaka Y."/>
            <person name="Predel R."/>
            <person name="Neupert S."/>
            <person name="Schachtner J."/>
            <person name="Verleyen P."/>
            <person name="Raible F."/>
            <person name="Bork P."/>
            <person name="Friedrich M."/>
            <person name="Walden K.K."/>
            <person name="Robertson H.M."/>
            <person name="Angeli S."/>
            <person name="Foret S."/>
            <person name="Bucher G."/>
            <person name="Schuetz S."/>
            <person name="Maleszka R."/>
            <person name="Wimmer E.A."/>
            <person name="Beeman R.W."/>
            <person name="Lorenzen M."/>
            <person name="Tomoyasu Y."/>
            <person name="Miller S.C."/>
            <person name="Grossmann D."/>
            <person name="Bucher G."/>
        </authorList>
    </citation>
    <scope>NUCLEOTIDE SEQUENCE [LARGE SCALE GENOMIC DNA]</scope>
    <source>
        <strain evidence="27 28">Georgia GA2</strain>
    </source>
</reference>
<dbReference type="GO" id="GO:0006508">
    <property type="term" value="P:proteolysis"/>
    <property type="evidence" value="ECO:0000318"/>
    <property type="project" value="GO_Central"/>
</dbReference>
<evidence type="ECO:0000256" key="19">
    <source>
        <dbReference type="ARBA" id="ARBA00023288"/>
    </source>
</evidence>
<evidence type="ECO:0000256" key="18">
    <source>
        <dbReference type="ARBA" id="ARBA00023180"/>
    </source>
</evidence>
<dbReference type="Pfam" id="PF17900">
    <property type="entry name" value="Peptidase_M1_N"/>
    <property type="match status" value="1"/>
</dbReference>
<evidence type="ECO:0000256" key="4">
    <source>
        <dbReference type="ARBA" id="ARBA00010136"/>
    </source>
</evidence>
<keyword evidence="14 23" id="KW-1133">Transmembrane helix</keyword>
<dbReference type="InterPro" id="IPR024571">
    <property type="entry name" value="ERAP1-like_C_dom"/>
</dbReference>
<evidence type="ECO:0000313" key="27">
    <source>
        <dbReference type="EMBL" id="EEZ99360.2"/>
    </source>
</evidence>
<dbReference type="GO" id="GO:0016285">
    <property type="term" value="F:alanyl aminopeptidase activity"/>
    <property type="evidence" value="ECO:0007669"/>
    <property type="project" value="UniProtKB-EC"/>
</dbReference>
<comment type="catalytic activity">
    <reaction evidence="1">
        <text>Release of an N-terminal amino acid, Xaa-|-Yaa- from a peptide, amide or arylamide. Xaa is preferably Ala, but may be most amino acids including Pro (slow action). When a terminal hydrophobic residue is followed by a prolyl residue, the two may be released as an intact Xaa-Pro dipeptide.</text>
        <dbReference type="EC" id="3.4.11.2"/>
    </reaction>
</comment>
<dbReference type="Gene3D" id="2.60.40.1730">
    <property type="entry name" value="tricorn interacting facor f3 domain"/>
    <property type="match status" value="1"/>
</dbReference>
<dbReference type="HOGENOM" id="CLU_003705_2_0_1"/>
<keyword evidence="6" id="KW-0336">GPI-anchor</keyword>
<evidence type="ECO:0000256" key="3">
    <source>
        <dbReference type="ARBA" id="ARBA00004609"/>
    </source>
</evidence>
<keyword evidence="17" id="KW-1015">Disulfide bond</keyword>
<dbReference type="FunFam" id="2.60.40.1730:FF:000012">
    <property type="entry name" value="Aminopeptidase N"/>
    <property type="match status" value="1"/>
</dbReference>
<dbReference type="SUPFAM" id="SSF63737">
    <property type="entry name" value="Leukotriene A4 hydrolase N-terminal domain"/>
    <property type="match status" value="1"/>
</dbReference>
<dbReference type="FunFam" id="1.25.50.20:FF:000001">
    <property type="entry name" value="Aminopeptidase"/>
    <property type="match status" value="1"/>
</dbReference>
<dbReference type="FunFam" id="2.60.40.1910:FF:000008">
    <property type="entry name" value="Aminopeptidase"/>
    <property type="match status" value="1"/>
</dbReference>
<dbReference type="GO" id="GO:0043171">
    <property type="term" value="P:peptide catabolic process"/>
    <property type="evidence" value="ECO:0000318"/>
    <property type="project" value="GO_Central"/>
</dbReference>
<comment type="cofactor">
    <cofactor evidence="21 23">
        <name>Zn(2+)</name>
        <dbReference type="ChEBI" id="CHEBI:29105"/>
    </cofactor>
    <text evidence="21 23">Binds 1 zinc ion per subunit.</text>
</comment>
<keyword evidence="10" id="KW-0732">Signal</keyword>
<dbReference type="InterPro" id="IPR014782">
    <property type="entry name" value="Peptidase_M1_dom"/>
</dbReference>
<dbReference type="EC" id="3.4.11.-" evidence="23"/>
<dbReference type="Proteomes" id="UP000007266">
    <property type="component" value="Linkage group 2"/>
</dbReference>
<evidence type="ECO:0000256" key="12">
    <source>
        <dbReference type="ARBA" id="ARBA00022833"/>
    </source>
</evidence>
<dbReference type="AlphaFoldDB" id="D6WCY0"/>
<dbReference type="GO" id="GO:0005615">
    <property type="term" value="C:extracellular space"/>
    <property type="evidence" value="ECO:0000318"/>
    <property type="project" value="GO_Central"/>
</dbReference>
<dbReference type="GO" id="GO:0008270">
    <property type="term" value="F:zinc ion binding"/>
    <property type="evidence" value="ECO:0007669"/>
    <property type="project" value="UniProtKB-UniRule"/>
</dbReference>
<dbReference type="Gene3D" id="2.60.40.1910">
    <property type="match status" value="1"/>
</dbReference>
<evidence type="ECO:0000256" key="20">
    <source>
        <dbReference type="PIRSR" id="PIRSR634016-1"/>
    </source>
</evidence>
<keyword evidence="12 21" id="KW-0862">Zinc</keyword>
<accession>D6WCY0</accession>
<feature type="binding site" evidence="21">
    <location>
        <position position="405"/>
    </location>
    <ligand>
        <name>Zn(2+)</name>
        <dbReference type="ChEBI" id="CHEBI:29105"/>
        <note>catalytic</note>
    </ligand>
</feature>
<keyword evidence="16 23" id="KW-0472">Membrane</keyword>
<reference evidence="27 28" key="2">
    <citation type="journal article" date="2010" name="Nucleic Acids Res.">
        <title>BeetleBase in 2010: revisions to provide comprehensive genomic information for Tribolium castaneum.</title>
        <authorList>
            <person name="Kim H.S."/>
            <person name="Murphy T."/>
            <person name="Xia J."/>
            <person name="Caragea D."/>
            <person name="Park Y."/>
            <person name="Beeman R.W."/>
            <person name="Lorenzen M.D."/>
            <person name="Butcher S."/>
            <person name="Manak J.R."/>
            <person name="Brown S.J."/>
        </authorList>
    </citation>
    <scope>GENOME REANNOTATION</scope>
    <source>
        <strain evidence="27 28">Georgia GA2</strain>
    </source>
</reference>
<dbReference type="Pfam" id="PF11838">
    <property type="entry name" value="ERAP1_C"/>
    <property type="match status" value="1"/>
</dbReference>
<evidence type="ECO:0000256" key="11">
    <source>
        <dbReference type="ARBA" id="ARBA00022801"/>
    </source>
</evidence>
<dbReference type="eggNOG" id="KOG1046">
    <property type="taxonomic scope" value="Eukaryota"/>
</dbReference>
<dbReference type="MEROPS" id="M01.A09"/>
<dbReference type="InterPro" id="IPR050344">
    <property type="entry name" value="Peptidase_M1_aminopeptidases"/>
</dbReference>
<dbReference type="GO" id="GO:0098552">
    <property type="term" value="C:side of membrane"/>
    <property type="evidence" value="ECO:0007669"/>
    <property type="project" value="UniProtKB-KW"/>
</dbReference>